<dbReference type="Proteomes" id="UP000238281">
    <property type="component" value="Unassembled WGS sequence"/>
</dbReference>
<name>A0A2S9T0X3_9BACT</name>
<organism evidence="1 2">
    <name type="scientific">Aliarcobacter cryaerophilus</name>
    <dbReference type="NCBI Taxonomy" id="28198"/>
    <lineage>
        <taxon>Bacteria</taxon>
        <taxon>Pseudomonadati</taxon>
        <taxon>Campylobacterota</taxon>
        <taxon>Epsilonproteobacteria</taxon>
        <taxon>Campylobacterales</taxon>
        <taxon>Arcobacteraceae</taxon>
        <taxon>Aliarcobacter</taxon>
    </lineage>
</organism>
<evidence type="ECO:0000313" key="1">
    <source>
        <dbReference type="EMBL" id="PRM92476.1"/>
    </source>
</evidence>
<reference evidence="1 2" key="1">
    <citation type="submission" date="2017-09" db="EMBL/GenBank/DDBJ databases">
        <title>Reassesment of A. cryaerophilus.</title>
        <authorList>
            <person name="Perez-Cataluna A."/>
            <person name="Collado L."/>
            <person name="Salgado O."/>
            <person name="Lefinanco V."/>
            <person name="Figueras M.J."/>
        </authorList>
    </citation>
    <scope>NUCLEOTIDE SEQUENCE [LARGE SCALE GENOMIC DNA]</scope>
    <source>
        <strain evidence="1 2">LMG 10210</strain>
    </source>
</reference>
<protein>
    <submittedName>
        <fullName evidence="1">DNA-binding protein</fullName>
    </submittedName>
</protein>
<proteinExistence type="predicted"/>
<evidence type="ECO:0000313" key="2">
    <source>
        <dbReference type="Proteomes" id="UP000238281"/>
    </source>
</evidence>
<gene>
    <name evidence="1" type="ORF">CJ673_10670</name>
</gene>
<keyword evidence="1" id="KW-0238">DNA-binding</keyword>
<dbReference type="InterPro" id="IPR011664">
    <property type="entry name" value="Abi_system_AbiD/AbiF-like"/>
</dbReference>
<sequence>MYYTVGGLFLFGEKIVYSLYTKPYKNSTDLIKKLKSQNLKIINEQFAEKILSKISYFRFKIYLKPFLDTTTKQFKPNSTFEYAYELYSFDEDLKSILFLIIGQIEINLRTKLDQYITSHTNNSFWYLDNKYFINESKIFNTKVSLKNEFLRSKDDFTLHYKENYVNNICNDFKEMPPFWIISELSTFGNILSIFETIDKKPFTLQHNKNVLDELSKEFGANNLKELNSWLKLIRDVRNRVAHHSRVWNCNYREPHGIRQILSSDLNPTQTNKIYLFFVILEILYKNQIVDKNIQQEIKILLNNYPKTRDFIASMGIPQKWLD</sequence>
<dbReference type="AlphaFoldDB" id="A0A2S9T0X3"/>
<dbReference type="GO" id="GO:0003677">
    <property type="term" value="F:DNA binding"/>
    <property type="evidence" value="ECO:0007669"/>
    <property type="project" value="UniProtKB-KW"/>
</dbReference>
<comment type="caution">
    <text evidence="1">The sequence shown here is derived from an EMBL/GenBank/DDBJ whole genome shotgun (WGS) entry which is preliminary data.</text>
</comment>
<dbReference type="Pfam" id="PF07751">
    <property type="entry name" value="Abi_2"/>
    <property type="match status" value="1"/>
</dbReference>
<dbReference type="EMBL" id="NXGE01000012">
    <property type="protein sequence ID" value="PRM92476.1"/>
    <property type="molecule type" value="Genomic_DNA"/>
</dbReference>
<accession>A0A2S9T0X3</accession>